<dbReference type="RefSeq" id="WP_246124675.1">
    <property type="nucleotide sequence ID" value="NZ_BJUS01000020.1"/>
</dbReference>
<dbReference type="SMART" id="SM00945">
    <property type="entry name" value="ProQ"/>
    <property type="match status" value="1"/>
</dbReference>
<protein>
    <recommendedName>
        <fullName evidence="6">ProQ/FinO domain-containing protein</fullName>
    </recommendedName>
</protein>
<accession>A0ABQ0U5B3</accession>
<dbReference type="EMBL" id="BJUS01000020">
    <property type="protein sequence ID" value="GEK73341.1"/>
    <property type="molecule type" value="Genomic_DNA"/>
</dbReference>
<feature type="compositionally biased region" description="Low complexity" evidence="5">
    <location>
        <begin position="300"/>
        <end position="319"/>
    </location>
</feature>
<reference evidence="7 8" key="1">
    <citation type="submission" date="2019-07" db="EMBL/GenBank/DDBJ databases">
        <title>Whole genome shotgun sequence of Halomonas halophila NBRC 102604.</title>
        <authorList>
            <person name="Hosoyama A."/>
            <person name="Uohara A."/>
            <person name="Ohji S."/>
            <person name="Ichikawa N."/>
        </authorList>
    </citation>
    <scope>NUCLEOTIDE SEQUENCE [LARGE SCALE GENOMIC DNA]</scope>
    <source>
        <strain evidence="7 8">NBRC 102604</strain>
    </source>
</reference>
<keyword evidence="4" id="KW-0175">Coiled coil</keyword>
<gene>
    <name evidence="7" type="ORF">HHA04nite_18850</name>
</gene>
<dbReference type="Gene3D" id="1.10.1710.10">
    <property type="entry name" value="ProQ/FinO domain"/>
    <property type="match status" value="1"/>
</dbReference>
<name>A0ABQ0U5B3_9GAMM</name>
<organism evidence="7 8">
    <name type="scientific">Halomonas halophila</name>
    <dbReference type="NCBI Taxonomy" id="29573"/>
    <lineage>
        <taxon>Bacteria</taxon>
        <taxon>Pseudomonadati</taxon>
        <taxon>Pseudomonadota</taxon>
        <taxon>Gammaproteobacteria</taxon>
        <taxon>Oceanospirillales</taxon>
        <taxon>Halomonadaceae</taxon>
        <taxon>Halomonas</taxon>
    </lineage>
</organism>
<feature type="coiled-coil region" evidence="4">
    <location>
        <begin position="31"/>
        <end position="121"/>
    </location>
</feature>
<evidence type="ECO:0000256" key="3">
    <source>
        <dbReference type="ARBA" id="ARBA00023186"/>
    </source>
</evidence>
<evidence type="ECO:0000256" key="4">
    <source>
        <dbReference type="SAM" id="Coils"/>
    </source>
</evidence>
<dbReference type="SUPFAM" id="SSF48657">
    <property type="entry name" value="FinO-like"/>
    <property type="match status" value="1"/>
</dbReference>
<evidence type="ECO:0000259" key="6">
    <source>
        <dbReference type="SMART" id="SM00945"/>
    </source>
</evidence>
<dbReference type="Pfam" id="PF04352">
    <property type="entry name" value="ProQ"/>
    <property type="match status" value="1"/>
</dbReference>
<sequence length="343" mass="37908">MIDERPRRLMATLESRVEALLEARVEGRVQHQALQNRLSELEQSRQALEARNAELQARAEAVQGQRDELARRIKALEATLAESEAARLELVEENRELDEQGRELEAHAQRLQARLDETVAEPPVSTHRQGLGLSALMGHHRAAAPAADEADAEETAAVSASSDVPQQAALPVEEAPSPQALLAQWYQRYGDAFFKGHTRPLKVGIHEDLSALEPWPEKLVRRALACYVNLPRYLKSVREGAERIDLEGSPAGAVDRGAAEHAHRKLERLQAERQRKGKPAKARKPRQSRTDEPSSQPKEASGAPDAASPAAARATAEPSPQDEPADDRFHRKLGELMARHNGR</sequence>
<evidence type="ECO:0000256" key="2">
    <source>
        <dbReference type="ARBA" id="ARBA00022884"/>
    </source>
</evidence>
<evidence type="ECO:0000313" key="8">
    <source>
        <dbReference type="Proteomes" id="UP000321121"/>
    </source>
</evidence>
<dbReference type="Gene3D" id="1.10.287.1490">
    <property type="match status" value="1"/>
</dbReference>
<keyword evidence="2" id="KW-0694">RNA-binding</keyword>
<evidence type="ECO:0000313" key="7">
    <source>
        <dbReference type="EMBL" id="GEK73341.1"/>
    </source>
</evidence>
<keyword evidence="1" id="KW-0963">Cytoplasm</keyword>
<keyword evidence="3" id="KW-0143">Chaperone</keyword>
<feature type="region of interest" description="Disordered" evidence="5">
    <location>
        <begin position="269"/>
        <end position="343"/>
    </location>
</feature>
<proteinExistence type="predicted"/>
<comment type="caution">
    <text evidence="7">The sequence shown here is derived from an EMBL/GenBank/DDBJ whole genome shotgun (WGS) entry which is preliminary data.</text>
</comment>
<keyword evidence="8" id="KW-1185">Reference proteome</keyword>
<dbReference type="Proteomes" id="UP000321121">
    <property type="component" value="Unassembled WGS sequence"/>
</dbReference>
<feature type="region of interest" description="Disordered" evidence="5">
    <location>
        <begin position="143"/>
        <end position="165"/>
    </location>
</feature>
<dbReference type="InterPro" id="IPR016103">
    <property type="entry name" value="ProQ/FinO"/>
</dbReference>
<dbReference type="PANTHER" id="PTHR38106">
    <property type="entry name" value="RNA CHAPERONE PROQ"/>
    <property type="match status" value="1"/>
</dbReference>
<dbReference type="InterPro" id="IPR023529">
    <property type="entry name" value="ProQ"/>
</dbReference>
<feature type="compositionally biased region" description="Basic residues" evidence="5">
    <location>
        <begin position="275"/>
        <end position="287"/>
    </location>
</feature>
<feature type="compositionally biased region" description="Basic and acidic residues" evidence="5">
    <location>
        <begin position="326"/>
        <end position="343"/>
    </location>
</feature>
<evidence type="ECO:0000256" key="5">
    <source>
        <dbReference type="SAM" id="MobiDB-lite"/>
    </source>
</evidence>
<dbReference type="PANTHER" id="PTHR38106:SF1">
    <property type="entry name" value="RNA CHAPERONE PROQ"/>
    <property type="match status" value="1"/>
</dbReference>
<feature type="domain" description="ProQ/FinO" evidence="6">
    <location>
        <begin position="173"/>
        <end position="282"/>
    </location>
</feature>
<evidence type="ECO:0000256" key="1">
    <source>
        <dbReference type="ARBA" id="ARBA00022490"/>
    </source>
</evidence>
<dbReference type="InterPro" id="IPR036442">
    <property type="entry name" value="ProQ/FinO_sf"/>
</dbReference>